<gene>
    <name evidence="3" type="ORF">METZ01_LOCUS274067</name>
</gene>
<dbReference type="InterPro" id="IPR051262">
    <property type="entry name" value="SMP-30/CGR1_Lactonase"/>
</dbReference>
<organism evidence="3">
    <name type="scientific">marine metagenome</name>
    <dbReference type="NCBI Taxonomy" id="408172"/>
    <lineage>
        <taxon>unclassified sequences</taxon>
        <taxon>metagenomes</taxon>
        <taxon>ecological metagenomes</taxon>
    </lineage>
</organism>
<keyword evidence="1" id="KW-0378">Hydrolase</keyword>
<evidence type="ECO:0000256" key="1">
    <source>
        <dbReference type="ARBA" id="ARBA00022801"/>
    </source>
</evidence>
<proteinExistence type="predicted"/>
<dbReference type="InterPro" id="IPR013658">
    <property type="entry name" value="SGL"/>
</dbReference>
<dbReference type="AlphaFoldDB" id="A0A382KCI1"/>
<reference evidence="3" key="1">
    <citation type="submission" date="2018-05" db="EMBL/GenBank/DDBJ databases">
        <authorList>
            <person name="Lanie J.A."/>
            <person name="Ng W.-L."/>
            <person name="Kazmierczak K.M."/>
            <person name="Andrzejewski T.M."/>
            <person name="Davidsen T.M."/>
            <person name="Wayne K.J."/>
            <person name="Tettelin H."/>
            <person name="Glass J.I."/>
            <person name="Rusch D."/>
            <person name="Podicherti R."/>
            <person name="Tsui H.-C.T."/>
            <person name="Winkler M.E."/>
        </authorList>
    </citation>
    <scope>NUCLEOTIDE SEQUENCE</scope>
</reference>
<feature type="domain" description="SMP-30/Gluconolactonase/LRE-like region" evidence="2">
    <location>
        <begin position="9"/>
        <end position="76"/>
    </location>
</feature>
<sequence>ASMKLDGFDNPGNADGIRVDVDGNIWASAGWVGAGYDGVHVFAPNGDRIGQILLPEICSNVCFGGRKRNRLFMTASQSLYAVYTDAIGAHMT</sequence>
<evidence type="ECO:0000313" key="3">
    <source>
        <dbReference type="EMBL" id="SVC21213.1"/>
    </source>
</evidence>
<dbReference type="SUPFAM" id="SSF63829">
    <property type="entry name" value="Calcium-dependent phosphotriesterase"/>
    <property type="match status" value="1"/>
</dbReference>
<feature type="non-terminal residue" evidence="3">
    <location>
        <position position="1"/>
    </location>
</feature>
<dbReference type="Pfam" id="PF08450">
    <property type="entry name" value="SGL"/>
    <property type="match status" value="1"/>
</dbReference>
<dbReference type="EMBL" id="UINC01079322">
    <property type="protein sequence ID" value="SVC21213.1"/>
    <property type="molecule type" value="Genomic_DNA"/>
</dbReference>
<protein>
    <recommendedName>
        <fullName evidence="2">SMP-30/Gluconolactonase/LRE-like region domain-containing protein</fullName>
    </recommendedName>
</protein>
<dbReference type="PRINTS" id="PR01790">
    <property type="entry name" value="SMP30FAMILY"/>
</dbReference>
<evidence type="ECO:0000259" key="2">
    <source>
        <dbReference type="Pfam" id="PF08450"/>
    </source>
</evidence>
<dbReference type="Gene3D" id="2.120.10.30">
    <property type="entry name" value="TolB, C-terminal domain"/>
    <property type="match status" value="1"/>
</dbReference>
<dbReference type="PANTHER" id="PTHR47572">
    <property type="entry name" value="LIPOPROTEIN-RELATED"/>
    <property type="match status" value="1"/>
</dbReference>
<accession>A0A382KCI1</accession>
<name>A0A382KCI1_9ZZZZ</name>
<dbReference type="InterPro" id="IPR011042">
    <property type="entry name" value="6-blade_b-propeller_TolB-like"/>
</dbReference>
<dbReference type="GO" id="GO:0016787">
    <property type="term" value="F:hydrolase activity"/>
    <property type="evidence" value="ECO:0007669"/>
    <property type="project" value="UniProtKB-KW"/>
</dbReference>
<dbReference type="InterPro" id="IPR005511">
    <property type="entry name" value="SMP-30"/>
</dbReference>
<dbReference type="PANTHER" id="PTHR47572:SF4">
    <property type="entry name" value="LACTONASE DRP35"/>
    <property type="match status" value="1"/>
</dbReference>